<comment type="caution">
    <text evidence="3">The sequence shown here is derived from an EMBL/GenBank/DDBJ whole genome shotgun (WGS) entry which is preliminary data.</text>
</comment>
<dbReference type="EMBL" id="MWWS01000004">
    <property type="protein sequence ID" value="OZG50297.1"/>
    <property type="molecule type" value="Genomic_DNA"/>
</dbReference>
<organism evidence="3 4">
    <name type="scientific">Bombiscardovia coagulans</name>
    <dbReference type="NCBI Taxonomy" id="686666"/>
    <lineage>
        <taxon>Bacteria</taxon>
        <taxon>Bacillati</taxon>
        <taxon>Actinomycetota</taxon>
        <taxon>Actinomycetes</taxon>
        <taxon>Bifidobacteriales</taxon>
        <taxon>Bifidobacteriaceae</taxon>
        <taxon>Bombiscardovia</taxon>
    </lineage>
</organism>
<evidence type="ECO:0000259" key="2">
    <source>
        <dbReference type="Pfam" id="PF13020"/>
    </source>
</evidence>
<dbReference type="OrthoDB" id="9802640at2"/>
<protein>
    <submittedName>
        <fullName evidence="3">McrA protein</fullName>
    </submittedName>
</protein>
<keyword evidence="4" id="KW-1185">Reference proteome</keyword>
<dbReference type="InterPro" id="IPR021961">
    <property type="entry name" value="McrB_DNA-bd"/>
</dbReference>
<name>A0A261ETX7_9BIFI</name>
<feature type="domain" description="Protein NO VEIN C-terminal" evidence="2">
    <location>
        <begin position="279"/>
        <end position="368"/>
    </location>
</feature>
<proteinExistence type="predicted"/>
<reference evidence="3 4" key="1">
    <citation type="journal article" date="2017" name="BMC Genomics">
        <title>Comparative genomic and phylogenomic analyses of the Bifidobacteriaceae family.</title>
        <authorList>
            <person name="Lugli G.A."/>
            <person name="Milani C."/>
            <person name="Turroni F."/>
            <person name="Duranti S."/>
            <person name="Mancabelli L."/>
            <person name="Mangifesta M."/>
            <person name="Ferrario C."/>
            <person name="Modesto M."/>
            <person name="Mattarelli P."/>
            <person name="Jiri K."/>
            <person name="van Sinderen D."/>
            <person name="Ventura M."/>
        </authorList>
    </citation>
    <scope>NUCLEOTIDE SEQUENCE [LARGE SCALE GENOMIC DNA]</scope>
    <source>
        <strain evidence="3 4">DSM 22924</strain>
    </source>
</reference>
<evidence type="ECO:0000313" key="4">
    <source>
        <dbReference type="Proteomes" id="UP000216004"/>
    </source>
</evidence>
<accession>A0A261ETX7</accession>
<feature type="domain" description="Type IV methyl-directed restriction enzyme EcoKMcrB subunit DNA-binding" evidence="1">
    <location>
        <begin position="23"/>
        <end position="192"/>
    </location>
</feature>
<evidence type="ECO:0000313" key="3">
    <source>
        <dbReference type="EMBL" id="OZG50297.1"/>
    </source>
</evidence>
<dbReference type="Proteomes" id="UP000216004">
    <property type="component" value="Unassembled WGS sequence"/>
</dbReference>
<dbReference type="Pfam" id="PF13020">
    <property type="entry name" value="NOV_C"/>
    <property type="match status" value="1"/>
</dbReference>
<evidence type="ECO:0000259" key="1">
    <source>
        <dbReference type="Pfam" id="PF12102"/>
    </source>
</evidence>
<dbReference type="AlphaFoldDB" id="A0A261ETX7"/>
<dbReference type="Pfam" id="PF12102">
    <property type="entry name" value="MrcB_N"/>
    <property type="match status" value="1"/>
</dbReference>
<sequence length="394" mass="45041">MNMELRDVFSGVLNRYLVESQTRQIDKDIRTEFSDVIRSYLPSEREYLVKGSAGSGSRAQVPWFCIFDQRVTSKASEGYYLVYLFKTDMTGFYLSLNQAWTPFRSHEGIKLGRKNCRKVSEWLWDILQSKRYVTSDLHEPIDLAGLGRSGDLASGYEAGHICGLYYSSESLPDETRLKTDLDRMLTVYSRLVNLLIGSSDKDPLKSYQAVVSEVCNSAENLSKMFQDIKTPLPPVSKFRKIEFPRINQPSSSAKSKRNNSTKVNYALRQEHNTRVGSKGETAAIELLKQLYPKRKIEQVSSKDDSLGYDIQVSGQTQGEELYVEVKTTSSKSQYTPFFISARELEQAKTYGRRFLLLRLYDIDSNHPSYYMMTGDQLEQLSITPVTYIAEVPYS</sequence>
<dbReference type="RefSeq" id="WP_158520410.1">
    <property type="nucleotide sequence ID" value="NZ_MWWS01000004.1"/>
</dbReference>
<dbReference type="Gene3D" id="3.30.920.90">
    <property type="match status" value="1"/>
</dbReference>
<gene>
    <name evidence="3" type="ORF">BOCO_0814</name>
</gene>
<dbReference type="InterPro" id="IPR024975">
    <property type="entry name" value="NOV_C"/>
</dbReference>